<comment type="catalytic activity">
    <reaction evidence="8">
        <text>Couples ATP hydrolysis with the unwinding of duplex DNA by translocating in the 3'-5' direction.</text>
        <dbReference type="EC" id="5.6.2.4"/>
    </reaction>
</comment>
<evidence type="ECO:0000313" key="14">
    <source>
        <dbReference type="EMBL" id="MDC4182270.1"/>
    </source>
</evidence>
<keyword evidence="7" id="KW-0413">Isomerase</keyword>
<accession>A0ABT5GCG3</accession>
<dbReference type="Proteomes" id="UP001220940">
    <property type="component" value="Unassembled WGS sequence"/>
</dbReference>
<evidence type="ECO:0000256" key="11">
    <source>
        <dbReference type="PROSITE-ProRule" id="PRU00560"/>
    </source>
</evidence>
<dbReference type="InterPro" id="IPR000212">
    <property type="entry name" value="DNA_helicase_UvrD/REP"/>
</dbReference>
<dbReference type="EC" id="5.6.2.4" evidence="9"/>
<evidence type="ECO:0000256" key="3">
    <source>
        <dbReference type="ARBA" id="ARBA00022801"/>
    </source>
</evidence>
<protein>
    <recommendedName>
        <fullName evidence="9">DNA 3'-5' helicase</fullName>
        <ecNumber evidence="9">5.6.2.4</ecNumber>
    </recommendedName>
</protein>
<dbReference type="CDD" id="cd17932">
    <property type="entry name" value="DEXQc_UvrD"/>
    <property type="match status" value="1"/>
</dbReference>
<sequence>MKDYLQRLNKQQYDVVTSELIPIFVVAGAGTGKTNVLTSRIAYLIDHYNIPEYRLLAITFTNKAAKQMQHRLELLLQKPKVDVSFRTFHGLCAQIIREEVDHIDNLDNKFNILDEVDQGSVINEIYKSPKYDSYRDTYIDFKKSNILALINEAKIYNLNIPEFLSSDFNKLGEDHKIPNNLINCYNEFYEDYQQALVELNSIDFNDLLNITYNLFQNNRYVLKKWQKRFDCILVDEFQDTNEIQYNIIKLLREENDNFLFVGDPDQSIYGWRGASSEIGDSIQNDFSNLAIKYLTKNYRSKQSILNLANEAIKKNNSRYFKSLISHDLTDLGNKPIWINFANSEYQNRFVIDEIKKMISTKKYSYGDFAILYRTNFSSLSLERLIKENRIPYEIYGGYKFFLRKEIKDLVAYLKLVDTNDNVAFDRIINTPKRMIGESSVAIIKELANKKNVTYFQSLDYLDESELKSSVKNNALKFKALIETLRSKKEDKTPLEILKEIIEVTDYYNYLNESTKIFSVNEFVDFLEKYQNEYENDFGTILTIDDFIQNLALESDIQTGTNQKEKNALKLMTIHSAKGLEFKNVFIINMNENILPSARAISSTNSNKKIAEERRIAYVAYTRAKENLWLCSNEDYDNRSRNESMPSRFLYEIGKEVLDIQNKANNIIHRNDFLTDEDGWYNSKKDSSNLNAWNSTTEIKHNYFVGEIIYHKVYGEGIVRSIGDSTIKVTFKDKKSGSKELLKDHKLISYVKE</sequence>
<dbReference type="PANTHER" id="PTHR11070">
    <property type="entry name" value="UVRD / RECB / PCRA DNA HELICASE FAMILY MEMBER"/>
    <property type="match status" value="1"/>
</dbReference>
<name>A0ABT5GCG3_9MOLU</name>
<comment type="catalytic activity">
    <reaction evidence="10">
        <text>ATP + H2O = ADP + phosphate + H(+)</text>
        <dbReference type="Rhea" id="RHEA:13065"/>
        <dbReference type="ChEBI" id="CHEBI:15377"/>
        <dbReference type="ChEBI" id="CHEBI:15378"/>
        <dbReference type="ChEBI" id="CHEBI:30616"/>
        <dbReference type="ChEBI" id="CHEBI:43474"/>
        <dbReference type="ChEBI" id="CHEBI:456216"/>
        <dbReference type="EC" id="5.6.2.4"/>
    </reaction>
</comment>
<evidence type="ECO:0000256" key="8">
    <source>
        <dbReference type="ARBA" id="ARBA00034617"/>
    </source>
</evidence>
<reference evidence="14" key="1">
    <citation type="submission" date="2021-11" db="EMBL/GenBank/DDBJ databases">
        <title>Description of Mycoplasma bradburyaesp. nov.from sea birds: a tribute to a great mycoplasmologist.</title>
        <authorList>
            <person name="Ramirez A.S."/>
            <person name="Poveda C."/>
            <person name="Suarez-Perez A."/>
            <person name="Rosales R.S."/>
            <person name="Dijkman R."/>
            <person name="Feberwee A."/>
            <person name="Spergser J."/>
            <person name="Szostak M.P."/>
            <person name="Ressel L."/>
            <person name="Calabuig P."/>
            <person name="Catania S."/>
            <person name="Gobbo F."/>
            <person name="Timofte D."/>
            <person name="Poveda J.B."/>
        </authorList>
    </citation>
    <scope>NUCLEOTIDE SEQUENCE [LARGE SCALE GENOMIC DNA]</scope>
    <source>
        <strain evidence="14">T158</strain>
    </source>
</reference>
<dbReference type="RefSeq" id="WP_255035032.1">
    <property type="nucleotide sequence ID" value="NZ_CP101414.1"/>
</dbReference>
<feature type="binding site" evidence="11">
    <location>
        <begin position="27"/>
        <end position="34"/>
    </location>
    <ligand>
        <name>ATP</name>
        <dbReference type="ChEBI" id="CHEBI:30616"/>
    </ligand>
</feature>
<dbReference type="SUPFAM" id="SSF52540">
    <property type="entry name" value="P-loop containing nucleoside triphosphate hydrolases"/>
    <property type="match status" value="1"/>
</dbReference>
<evidence type="ECO:0000256" key="4">
    <source>
        <dbReference type="ARBA" id="ARBA00022806"/>
    </source>
</evidence>
<organism evidence="14 15">
    <name type="scientific">Mycoplasma bradburyae</name>
    <dbReference type="NCBI Taxonomy" id="2963128"/>
    <lineage>
        <taxon>Bacteria</taxon>
        <taxon>Bacillati</taxon>
        <taxon>Mycoplasmatota</taxon>
        <taxon>Mollicutes</taxon>
        <taxon>Mycoplasmataceae</taxon>
        <taxon>Mycoplasma</taxon>
    </lineage>
</organism>
<gene>
    <name evidence="14" type="ORF">LNO68_03690</name>
</gene>
<evidence type="ECO:0000313" key="15">
    <source>
        <dbReference type="Proteomes" id="UP001220940"/>
    </source>
</evidence>
<dbReference type="Gene3D" id="3.40.50.300">
    <property type="entry name" value="P-loop containing nucleotide triphosphate hydrolases"/>
    <property type="match status" value="2"/>
</dbReference>
<comment type="caution">
    <text evidence="14">The sequence shown here is derived from an EMBL/GenBank/DDBJ whole genome shotgun (WGS) entry which is preliminary data.</text>
</comment>
<dbReference type="InterPro" id="IPR027417">
    <property type="entry name" value="P-loop_NTPase"/>
</dbReference>
<feature type="domain" description="UvrD-like helicase C-terminal" evidence="13">
    <location>
        <begin position="302"/>
        <end position="578"/>
    </location>
</feature>
<keyword evidence="2 11" id="KW-0547">Nucleotide-binding</keyword>
<keyword evidence="6" id="KW-0238">DNA-binding</keyword>
<evidence type="ECO:0000256" key="1">
    <source>
        <dbReference type="ARBA" id="ARBA00009922"/>
    </source>
</evidence>
<evidence type="ECO:0000256" key="6">
    <source>
        <dbReference type="ARBA" id="ARBA00023125"/>
    </source>
</evidence>
<dbReference type="PROSITE" id="PS51198">
    <property type="entry name" value="UVRD_HELICASE_ATP_BIND"/>
    <property type="match status" value="1"/>
</dbReference>
<keyword evidence="5 11" id="KW-0067">ATP-binding</keyword>
<evidence type="ECO:0000256" key="7">
    <source>
        <dbReference type="ARBA" id="ARBA00023235"/>
    </source>
</evidence>
<keyword evidence="15" id="KW-1185">Reference proteome</keyword>
<dbReference type="Pfam" id="PF13361">
    <property type="entry name" value="UvrD_C"/>
    <property type="match status" value="1"/>
</dbReference>
<dbReference type="Gene3D" id="1.10.10.160">
    <property type="match status" value="1"/>
</dbReference>
<proteinExistence type="inferred from homology"/>
<dbReference type="InterPro" id="IPR014017">
    <property type="entry name" value="DNA_helicase_UvrD-like_C"/>
</dbReference>
<evidence type="ECO:0000256" key="9">
    <source>
        <dbReference type="ARBA" id="ARBA00034808"/>
    </source>
</evidence>
<dbReference type="EMBL" id="JAJHZM010000018">
    <property type="protein sequence ID" value="MDC4182270.1"/>
    <property type="molecule type" value="Genomic_DNA"/>
</dbReference>
<evidence type="ECO:0000256" key="10">
    <source>
        <dbReference type="ARBA" id="ARBA00048988"/>
    </source>
</evidence>
<dbReference type="PROSITE" id="PS51217">
    <property type="entry name" value="UVRD_HELICASE_CTER"/>
    <property type="match status" value="1"/>
</dbReference>
<dbReference type="InterPro" id="IPR013986">
    <property type="entry name" value="DExx_box_DNA_helicase_dom_sf"/>
</dbReference>
<evidence type="ECO:0000259" key="13">
    <source>
        <dbReference type="PROSITE" id="PS51217"/>
    </source>
</evidence>
<dbReference type="PANTHER" id="PTHR11070:SF2">
    <property type="entry name" value="ATP-DEPENDENT DNA HELICASE SRS2"/>
    <property type="match status" value="1"/>
</dbReference>
<comment type="similarity">
    <text evidence="1">Belongs to the helicase family. UvrD subfamily.</text>
</comment>
<evidence type="ECO:0000259" key="12">
    <source>
        <dbReference type="PROSITE" id="PS51198"/>
    </source>
</evidence>
<keyword evidence="3 11" id="KW-0378">Hydrolase</keyword>
<dbReference type="Pfam" id="PF00580">
    <property type="entry name" value="UvrD-helicase"/>
    <property type="match status" value="1"/>
</dbReference>
<keyword evidence="4 11" id="KW-0347">Helicase</keyword>
<feature type="domain" description="UvrD-like helicase ATP-binding" evidence="12">
    <location>
        <begin position="6"/>
        <end position="301"/>
    </location>
</feature>
<evidence type="ECO:0000256" key="2">
    <source>
        <dbReference type="ARBA" id="ARBA00022741"/>
    </source>
</evidence>
<dbReference type="Gene3D" id="1.10.486.10">
    <property type="entry name" value="PCRA, domain 4"/>
    <property type="match status" value="1"/>
</dbReference>
<evidence type="ECO:0000256" key="5">
    <source>
        <dbReference type="ARBA" id="ARBA00022840"/>
    </source>
</evidence>
<dbReference type="InterPro" id="IPR014016">
    <property type="entry name" value="UvrD-like_ATP-bd"/>
</dbReference>